<comment type="caution">
    <text evidence="2">The sequence shown here is derived from an EMBL/GenBank/DDBJ whole genome shotgun (WGS) entry which is preliminary data.</text>
</comment>
<evidence type="ECO:0000313" key="2">
    <source>
        <dbReference type="EMBL" id="KAJ8416685.1"/>
    </source>
</evidence>
<reference evidence="2" key="1">
    <citation type="journal article" date="2023" name="Science">
        <title>Genome structures resolve the early diversification of teleost fishes.</title>
        <authorList>
            <person name="Parey E."/>
            <person name="Louis A."/>
            <person name="Montfort J."/>
            <person name="Bouchez O."/>
            <person name="Roques C."/>
            <person name="Iampietro C."/>
            <person name="Lluch J."/>
            <person name="Castinel A."/>
            <person name="Donnadieu C."/>
            <person name="Desvignes T."/>
            <person name="Floi Bucao C."/>
            <person name="Jouanno E."/>
            <person name="Wen M."/>
            <person name="Mejri S."/>
            <person name="Dirks R."/>
            <person name="Jansen H."/>
            <person name="Henkel C."/>
            <person name="Chen W.J."/>
            <person name="Zahm M."/>
            <person name="Cabau C."/>
            <person name="Klopp C."/>
            <person name="Thompson A.W."/>
            <person name="Robinson-Rechavi M."/>
            <person name="Braasch I."/>
            <person name="Lecointre G."/>
            <person name="Bobe J."/>
            <person name="Postlethwait J.H."/>
            <person name="Berthelot C."/>
            <person name="Roest Crollius H."/>
            <person name="Guiguen Y."/>
        </authorList>
    </citation>
    <scope>NUCLEOTIDE SEQUENCE</scope>
    <source>
        <strain evidence="2">NC1722</strain>
    </source>
</reference>
<name>A0AAD7X1C6_9TELE</name>
<feature type="region of interest" description="Disordered" evidence="1">
    <location>
        <begin position="26"/>
        <end position="111"/>
    </location>
</feature>
<protein>
    <submittedName>
        <fullName evidence="2">Uncharacterized protein</fullName>
    </submittedName>
</protein>
<gene>
    <name evidence="2" type="ORF">AAFF_G00325630</name>
</gene>
<evidence type="ECO:0000256" key="1">
    <source>
        <dbReference type="SAM" id="MobiDB-lite"/>
    </source>
</evidence>
<dbReference type="EMBL" id="JAINUG010000005">
    <property type="protein sequence ID" value="KAJ8416685.1"/>
    <property type="molecule type" value="Genomic_DNA"/>
</dbReference>
<dbReference type="AlphaFoldDB" id="A0AAD7X1C6"/>
<keyword evidence="3" id="KW-1185">Reference proteome</keyword>
<sequence>MVKRRSSSPQIQWRMLKVGPFLRTVPETGRKRRGPYSAGLLHPSSPHLVGHASISMPWKEQRQSEDFSKRKYSSKSKVTGGKMRRGERERDRETERKVAKSGILRGRGSLL</sequence>
<dbReference type="Proteomes" id="UP001221898">
    <property type="component" value="Unassembled WGS sequence"/>
</dbReference>
<organism evidence="2 3">
    <name type="scientific">Aldrovandia affinis</name>
    <dbReference type="NCBI Taxonomy" id="143900"/>
    <lineage>
        <taxon>Eukaryota</taxon>
        <taxon>Metazoa</taxon>
        <taxon>Chordata</taxon>
        <taxon>Craniata</taxon>
        <taxon>Vertebrata</taxon>
        <taxon>Euteleostomi</taxon>
        <taxon>Actinopterygii</taxon>
        <taxon>Neopterygii</taxon>
        <taxon>Teleostei</taxon>
        <taxon>Notacanthiformes</taxon>
        <taxon>Halosauridae</taxon>
        <taxon>Aldrovandia</taxon>
    </lineage>
</organism>
<accession>A0AAD7X1C6</accession>
<evidence type="ECO:0000313" key="3">
    <source>
        <dbReference type="Proteomes" id="UP001221898"/>
    </source>
</evidence>
<feature type="compositionally biased region" description="Basic and acidic residues" evidence="1">
    <location>
        <begin position="84"/>
        <end position="98"/>
    </location>
</feature>
<feature type="compositionally biased region" description="Basic and acidic residues" evidence="1">
    <location>
        <begin position="59"/>
        <end position="69"/>
    </location>
</feature>
<proteinExistence type="predicted"/>